<name>A0A418Q2A9_9SPHN</name>
<sequence length="337" mass="36965">MLLAAAGLPTAVLAQQATPLFASEAPIQITIRGPINSIARSSERSTAAQPATMLLAGTDESYAIQLSPRGISRRRKEVCQFPPLRVDLTAPPAATSLFAGQRRLKLVTHCRSSQGFQQHTMLEYLSYRLFNLVTPMSFRARLATVNYLEPDGRIVTTRTGFFIEDIDDVAGRNGSSRARVGDRIASAQLDPKQAARVALFQYMIGNLDWSMRAGPQGAGCCHNSRLLTRAGSAFMPVPYDFDHSGLVDAPYATPPEIFRINSVRTRVYQGYCRHNDAALAAAVEFRSLRPAIEGEVARLPGLDDRTRRKAQAYLAGFFAEVATDQTLQSRVLKKCMG</sequence>
<protein>
    <submittedName>
        <fullName evidence="1">Uncharacterized protein</fullName>
    </submittedName>
</protein>
<comment type="caution">
    <text evidence="1">The sequence shown here is derived from an EMBL/GenBank/DDBJ whole genome shotgun (WGS) entry which is preliminary data.</text>
</comment>
<evidence type="ECO:0000313" key="2">
    <source>
        <dbReference type="Proteomes" id="UP000285023"/>
    </source>
</evidence>
<evidence type="ECO:0000313" key="1">
    <source>
        <dbReference type="EMBL" id="RIX31987.1"/>
    </source>
</evidence>
<gene>
    <name evidence="1" type="ORF">D3M59_03090</name>
</gene>
<proteinExistence type="predicted"/>
<dbReference type="Proteomes" id="UP000285023">
    <property type="component" value="Unassembled WGS sequence"/>
</dbReference>
<accession>A0A418Q2A9</accession>
<dbReference type="AlphaFoldDB" id="A0A418Q2A9"/>
<organism evidence="1 2">
    <name type="scientific">Sphingomonas edaphi</name>
    <dbReference type="NCBI Taxonomy" id="2315689"/>
    <lineage>
        <taxon>Bacteria</taxon>
        <taxon>Pseudomonadati</taxon>
        <taxon>Pseudomonadota</taxon>
        <taxon>Alphaproteobacteria</taxon>
        <taxon>Sphingomonadales</taxon>
        <taxon>Sphingomonadaceae</taxon>
        <taxon>Sphingomonas</taxon>
    </lineage>
</organism>
<keyword evidence="2" id="KW-1185">Reference proteome</keyword>
<reference evidence="1 2" key="1">
    <citation type="submission" date="2018-09" db="EMBL/GenBank/DDBJ databases">
        <title>Sphingomonas sp. DAC4.</title>
        <authorList>
            <person name="Seo T."/>
        </authorList>
    </citation>
    <scope>NUCLEOTIDE SEQUENCE [LARGE SCALE GENOMIC DNA]</scope>
    <source>
        <strain evidence="1 2">DAC4</strain>
    </source>
</reference>
<dbReference type="EMBL" id="QXTF01000001">
    <property type="protein sequence ID" value="RIX31987.1"/>
    <property type="molecule type" value="Genomic_DNA"/>
</dbReference>